<dbReference type="OrthoDB" id="270318at2759"/>
<proteinExistence type="predicted"/>
<gene>
    <name evidence="1" type="ORF">AWJ20_3179</name>
</gene>
<dbReference type="Pfam" id="PF00494">
    <property type="entry name" value="SQS_PSY"/>
    <property type="match status" value="1"/>
</dbReference>
<dbReference type="InterPro" id="IPR002060">
    <property type="entry name" value="Squ/phyt_synthse"/>
</dbReference>
<dbReference type="Proteomes" id="UP000189580">
    <property type="component" value="Chromosome b"/>
</dbReference>
<dbReference type="AlphaFoldDB" id="A0A167FPW8"/>
<evidence type="ECO:0000313" key="1">
    <source>
        <dbReference type="EMBL" id="ANB15551.1"/>
    </source>
</evidence>
<name>A0A167FPW8_9ASCO</name>
<reference evidence="1 2" key="1">
    <citation type="submission" date="2016-02" db="EMBL/GenBank/DDBJ databases">
        <title>Complete genome sequence and transcriptome regulation of the pentose utilising yeast Sugiyamaella lignohabitans.</title>
        <authorList>
            <person name="Bellasio M."/>
            <person name="Peymann A."/>
            <person name="Valli M."/>
            <person name="Sipitzky M."/>
            <person name="Graf A."/>
            <person name="Sauer M."/>
            <person name="Marx H."/>
            <person name="Mattanovich D."/>
        </authorList>
    </citation>
    <scope>NUCLEOTIDE SEQUENCE [LARGE SCALE GENOMIC DNA]</scope>
    <source>
        <strain evidence="1 2">CBS 10342</strain>
    </source>
</reference>
<protein>
    <submittedName>
        <fullName evidence="1">Uncharacterized protein</fullName>
    </submittedName>
</protein>
<evidence type="ECO:0000313" key="2">
    <source>
        <dbReference type="Proteomes" id="UP000189580"/>
    </source>
</evidence>
<organism evidence="1 2">
    <name type="scientific">Sugiyamaella lignohabitans</name>
    <dbReference type="NCBI Taxonomy" id="796027"/>
    <lineage>
        <taxon>Eukaryota</taxon>
        <taxon>Fungi</taxon>
        <taxon>Dikarya</taxon>
        <taxon>Ascomycota</taxon>
        <taxon>Saccharomycotina</taxon>
        <taxon>Dipodascomycetes</taxon>
        <taxon>Dipodascales</taxon>
        <taxon>Trichomonascaceae</taxon>
        <taxon>Sugiyamaella</taxon>
    </lineage>
</organism>
<dbReference type="EMBL" id="CP014503">
    <property type="protein sequence ID" value="ANB15551.1"/>
    <property type="molecule type" value="Genomic_DNA"/>
</dbReference>
<keyword evidence="2" id="KW-1185">Reference proteome</keyword>
<dbReference type="SUPFAM" id="SSF48576">
    <property type="entry name" value="Terpenoid synthases"/>
    <property type="match status" value="1"/>
</dbReference>
<dbReference type="InterPro" id="IPR008949">
    <property type="entry name" value="Isoprenoid_synthase_dom_sf"/>
</dbReference>
<dbReference type="GeneID" id="30035172"/>
<dbReference type="RefSeq" id="XP_018738028.1">
    <property type="nucleotide sequence ID" value="XM_018880183.1"/>
</dbReference>
<dbReference type="KEGG" id="slb:AWJ20_3179"/>
<dbReference type="Gene3D" id="1.10.600.10">
    <property type="entry name" value="Farnesyl Diphosphate Synthase"/>
    <property type="match status" value="1"/>
</dbReference>
<accession>A0A167FPW8</accession>
<sequence length="275" mass="30711">MRFEFWKSAIQKVFASVNNSSVAVPSEPVALLLAHCLGKNAAPAQIELSKRFFITILQTRETYAGYPPFRNLDAMASYGEGTYSQLNYLTQEALYSISPTTSKFLNENPQLIDQVNDIVAHIGQATGITSMLRGFPFFVGAKGFVPLPVDLLTKHNISQESILQAARAHQESQQPDTPKQTKLELDPAISDIVFETATRANDHLISASTLFANLKSTLDGSVPDAIFVPTMTSIPAKLFLEKLEKCNFDPVHPDLTKPEWRLPFRSYVNYRFRKL</sequence>